<gene>
    <name evidence="3 4" type="primary">LOC108741001</name>
</gene>
<evidence type="ECO:0000313" key="3">
    <source>
        <dbReference type="RefSeq" id="XP_025834803.1"/>
    </source>
</evidence>
<evidence type="ECO:0000256" key="1">
    <source>
        <dbReference type="SAM" id="Phobius"/>
    </source>
</evidence>
<reference evidence="3 4" key="1">
    <citation type="submission" date="2025-04" db="UniProtKB">
        <authorList>
            <consortium name="RefSeq"/>
        </authorList>
    </citation>
    <scope>IDENTIFICATION</scope>
    <source>
        <tissue evidence="3 4">Entire body</tissue>
    </source>
</reference>
<evidence type="ECO:0000313" key="2">
    <source>
        <dbReference type="Proteomes" id="UP000192223"/>
    </source>
</evidence>
<dbReference type="OrthoDB" id="1687175at2759"/>
<name>A0A7F5RFN5_AGRPL</name>
<keyword evidence="2" id="KW-1185">Reference proteome</keyword>
<feature type="transmembrane region" description="Helical" evidence="1">
    <location>
        <begin position="82"/>
        <end position="103"/>
    </location>
</feature>
<proteinExistence type="predicted"/>
<dbReference type="AlphaFoldDB" id="A0A7F5RFN5"/>
<accession>A0A7F5RFN5</accession>
<dbReference type="GeneID" id="108741001"/>
<keyword evidence="1" id="KW-0812">Transmembrane</keyword>
<dbReference type="RefSeq" id="XP_025834803.1">
    <property type="nucleotide sequence ID" value="XM_025979018.1"/>
</dbReference>
<dbReference type="RefSeq" id="XP_025834804.1">
    <property type="nucleotide sequence ID" value="XM_025979019.1"/>
</dbReference>
<sequence length="134" mass="15687">MLPDCVTLRWMARSPVPFFLMARHLLPSSPLSLLRLVVVEYFLQRCFLRCVKPLRLRMKNILDLTHEDLPQCESEENQKQKVIIIVLSVLIAVLIIFVVYLIYLGPLYYQNKYREIGPDSPYGLVVDIQPNRVE</sequence>
<keyword evidence="1" id="KW-1133">Transmembrane helix</keyword>
<keyword evidence="1" id="KW-0472">Membrane</keyword>
<evidence type="ECO:0000313" key="4">
    <source>
        <dbReference type="RefSeq" id="XP_025834804.1"/>
    </source>
</evidence>
<dbReference type="Proteomes" id="UP000192223">
    <property type="component" value="Unplaced"/>
</dbReference>
<organism evidence="2 3">
    <name type="scientific">Agrilus planipennis</name>
    <name type="common">Emerald ash borer</name>
    <name type="synonym">Agrilus marcopoli</name>
    <dbReference type="NCBI Taxonomy" id="224129"/>
    <lineage>
        <taxon>Eukaryota</taxon>
        <taxon>Metazoa</taxon>
        <taxon>Ecdysozoa</taxon>
        <taxon>Arthropoda</taxon>
        <taxon>Hexapoda</taxon>
        <taxon>Insecta</taxon>
        <taxon>Pterygota</taxon>
        <taxon>Neoptera</taxon>
        <taxon>Endopterygota</taxon>
        <taxon>Coleoptera</taxon>
        <taxon>Polyphaga</taxon>
        <taxon>Elateriformia</taxon>
        <taxon>Buprestoidea</taxon>
        <taxon>Buprestidae</taxon>
        <taxon>Agrilinae</taxon>
        <taxon>Agrilus</taxon>
    </lineage>
</organism>
<protein>
    <submittedName>
        <fullName evidence="3">Uncharacterized protein LOC108741001 isoform X2</fullName>
    </submittedName>
    <submittedName>
        <fullName evidence="4">Uncharacterized protein LOC108741001 isoform X3</fullName>
    </submittedName>
</protein>